<dbReference type="InterPro" id="IPR007569">
    <property type="entry name" value="DUF559"/>
</dbReference>
<dbReference type="CDD" id="cd01038">
    <property type="entry name" value="Endonuclease_DUF559"/>
    <property type="match status" value="1"/>
</dbReference>
<dbReference type="Proteomes" id="UP001162030">
    <property type="component" value="Chromosome"/>
</dbReference>
<dbReference type="EMBL" id="OX458333">
    <property type="protein sequence ID" value="CAI8870615.1"/>
    <property type="molecule type" value="Genomic_DNA"/>
</dbReference>
<evidence type="ECO:0000259" key="1">
    <source>
        <dbReference type="Pfam" id="PF04480"/>
    </source>
</evidence>
<dbReference type="EC" id="3.1.26.5" evidence="2"/>
<keyword evidence="3" id="KW-1185">Reference proteome</keyword>
<dbReference type="InterPro" id="IPR011335">
    <property type="entry name" value="Restrct_endonuc-II-like"/>
</dbReference>
<dbReference type="SUPFAM" id="SSF52980">
    <property type="entry name" value="Restriction endonuclease-like"/>
    <property type="match status" value="1"/>
</dbReference>
<dbReference type="GO" id="GO:0004526">
    <property type="term" value="F:ribonuclease P activity"/>
    <property type="evidence" value="ECO:0007669"/>
    <property type="project" value="UniProtKB-EC"/>
</dbReference>
<proteinExistence type="predicted"/>
<feature type="domain" description="DUF559" evidence="1">
    <location>
        <begin position="12"/>
        <end position="114"/>
    </location>
</feature>
<protein>
    <submittedName>
        <fullName evidence="2">Ribonuclease P protein component</fullName>
        <ecNumber evidence="2">3.1.26.5</ecNumber>
    </submittedName>
</protein>
<accession>A0ABM9I3Q9</accession>
<sequence>MRGSKLGFLPMKQLARSLRKQQTNAEKLLWSRLRNRQLQGCKFRRQQPIGPYIADFLSLEPKLIIELDGGQHAEQQEQDNQRTRYLHALGYRVLRFWNHEVLNDLDAVLEAIRIAIVVRSPHPNPLPEGEGAKAV</sequence>
<dbReference type="PANTHER" id="PTHR38590:SF1">
    <property type="entry name" value="BLL0828 PROTEIN"/>
    <property type="match status" value="1"/>
</dbReference>
<evidence type="ECO:0000313" key="2">
    <source>
        <dbReference type="EMBL" id="CAI8870615.1"/>
    </source>
</evidence>
<dbReference type="Gene3D" id="3.40.960.10">
    <property type="entry name" value="VSR Endonuclease"/>
    <property type="match status" value="1"/>
</dbReference>
<dbReference type="InterPro" id="IPR047216">
    <property type="entry name" value="Endonuclease_DUF559_bact"/>
</dbReference>
<dbReference type="PANTHER" id="PTHR38590">
    <property type="entry name" value="BLL0828 PROTEIN"/>
    <property type="match status" value="1"/>
</dbReference>
<dbReference type="Pfam" id="PF04480">
    <property type="entry name" value="DUF559"/>
    <property type="match status" value="1"/>
</dbReference>
<keyword evidence="2" id="KW-0378">Hydrolase</keyword>
<gene>
    <name evidence="2" type="ORF">MSZNOR_2872</name>
</gene>
<organism evidence="2 3">
    <name type="scientific">Methylocaldum szegediense</name>
    <dbReference type="NCBI Taxonomy" id="73780"/>
    <lineage>
        <taxon>Bacteria</taxon>
        <taxon>Pseudomonadati</taxon>
        <taxon>Pseudomonadota</taxon>
        <taxon>Gammaproteobacteria</taxon>
        <taxon>Methylococcales</taxon>
        <taxon>Methylococcaceae</taxon>
        <taxon>Methylocaldum</taxon>
    </lineage>
</organism>
<name>A0ABM9I3Q9_9GAMM</name>
<reference evidence="2 3" key="1">
    <citation type="submission" date="2023-03" db="EMBL/GenBank/DDBJ databases">
        <authorList>
            <person name="Pearce D."/>
        </authorList>
    </citation>
    <scope>NUCLEOTIDE SEQUENCE [LARGE SCALE GENOMIC DNA]</scope>
    <source>
        <strain evidence="2">Msz</strain>
    </source>
</reference>
<evidence type="ECO:0000313" key="3">
    <source>
        <dbReference type="Proteomes" id="UP001162030"/>
    </source>
</evidence>